<keyword evidence="3" id="KW-1185">Reference proteome</keyword>
<keyword evidence="1" id="KW-0812">Transmembrane</keyword>
<protein>
    <submittedName>
        <fullName evidence="2">Uncharacterized protein</fullName>
    </submittedName>
</protein>
<dbReference type="HOGENOM" id="CLU_2731642_0_0_10"/>
<gene>
    <name evidence="2" type="ORF">HMPREF1068_00865</name>
</gene>
<reference evidence="2 3" key="1">
    <citation type="submission" date="2012-02" db="EMBL/GenBank/DDBJ databases">
        <title>The Genome Sequence of Bacteroides nordii CL02T12C05.</title>
        <authorList>
            <consortium name="The Broad Institute Genome Sequencing Platform"/>
            <person name="Earl A."/>
            <person name="Ward D."/>
            <person name="Feldgarden M."/>
            <person name="Gevers D."/>
            <person name="Zitomersky N.L."/>
            <person name="Coyne M.J."/>
            <person name="Comstock L.E."/>
            <person name="Young S.K."/>
            <person name="Zeng Q."/>
            <person name="Gargeya S."/>
            <person name="Fitzgerald M."/>
            <person name="Haas B."/>
            <person name="Abouelleil A."/>
            <person name="Alvarado L."/>
            <person name="Arachchi H.M."/>
            <person name="Berlin A."/>
            <person name="Chapman S.B."/>
            <person name="Gearin G."/>
            <person name="Goldberg J."/>
            <person name="Griggs A."/>
            <person name="Gujja S."/>
            <person name="Hansen M."/>
            <person name="Heiman D."/>
            <person name="Howarth C."/>
            <person name="Larimer J."/>
            <person name="Lui A."/>
            <person name="MacDonald P.J.P."/>
            <person name="McCowen C."/>
            <person name="Montmayeur A."/>
            <person name="Murphy C."/>
            <person name="Neiman D."/>
            <person name="Pearson M."/>
            <person name="Priest M."/>
            <person name="Roberts A."/>
            <person name="Saif S."/>
            <person name="Shea T."/>
            <person name="Sisk P."/>
            <person name="Stolte C."/>
            <person name="Sykes S."/>
            <person name="Wortman J."/>
            <person name="Nusbaum C."/>
            <person name="Birren B."/>
        </authorList>
    </citation>
    <scope>NUCLEOTIDE SEQUENCE [LARGE SCALE GENOMIC DNA]</scope>
    <source>
        <strain evidence="2 3">CL02T12C05</strain>
    </source>
</reference>
<sequence>MLNCTFLEGQIKTLKNVLTILTQSYLAHYGFGYILLHCTSLYLNVPGKNFHKYRIDPLCFKEYLVSCVRNL</sequence>
<evidence type="ECO:0000313" key="3">
    <source>
        <dbReference type="Proteomes" id="UP000003089"/>
    </source>
</evidence>
<keyword evidence="1" id="KW-1133">Transmembrane helix</keyword>
<feature type="transmembrane region" description="Helical" evidence="1">
    <location>
        <begin position="26"/>
        <end position="45"/>
    </location>
</feature>
<organism evidence="2 3">
    <name type="scientific">Bacteroides nordii CL02T12C05</name>
    <dbReference type="NCBI Taxonomy" id="997884"/>
    <lineage>
        <taxon>Bacteria</taxon>
        <taxon>Pseudomonadati</taxon>
        <taxon>Bacteroidota</taxon>
        <taxon>Bacteroidia</taxon>
        <taxon>Bacteroidales</taxon>
        <taxon>Bacteroidaceae</taxon>
        <taxon>Bacteroides</taxon>
    </lineage>
</organism>
<keyword evidence="1" id="KW-0472">Membrane</keyword>
<evidence type="ECO:0000313" key="2">
    <source>
        <dbReference type="EMBL" id="EIY53695.1"/>
    </source>
</evidence>
<evidence type="ECO:0000256" key="1">
    <source>
        <dbReference type="SAM" id="Phobius"/>
    </source>
</evidence>
<dbReference type="AlphaFoldDB" id="I8XS02"/>
<dbReference type="EMBL" id="AGXS01000011">
    <property type="protein sequence ID" value="EIY53695.1"/>
    <property type="molecule type" value="Genomic_DNA"/>
</dbReference>
<proteinExistence type="predicted"/>
<comment type="caution">
    <text evidence="2">The sequence shown here is derived from an EMBL/GenBank/DDBJ whole genome shotgun (WGS) entry which is preliminary data.</text>
</comment>
<dbReference type="Proteomes" id="UP000003089">
    <property type="component" value="Unassembled WGS sequence"/>
</dbReference>
<accession>I8XS02</accession>
<name>I8XS02_9BACE</name>